<organism evidence="1 2">
    <name type="scientific">Jatrophihabitans lederbergiae</name>
    <dbReference type="NCBI Taxonomy" id="3075547"/>
    <lineage>
        <taxon>Bacteria</taxon>
        <taxon>Bacillati</taxon>
        <taxon>Actinomycetota</taxon>
        <taxon>Actinomycetes</taxon>
        <taxon>Jatrophihabitantales</taxon>
        <taxon>Jatrophihabitantaceae</taxon>
        <taxon>Jatrophihabitans</taxon>
    </lineage>
</organism>
<dbReference type="EMBL" id="JAVREH010000081">
    <property type="protein sequence ID" value="MDT0264258.1"/>
    <property type="molecule type" value="Genomic_DNA"/>
</dbReference>
<reference evidence="2" key="1">
    <citation type="submission" date="2023-07" db="EMBL/GenBank/DDBJ databases">
        <title>30 novel species of actinomycetes from the DSMZ collection.</title>
        <authorList>
            <person name="Nouioui I."/>
        </authorList>
    </citation>
    <scope>NUCLEOTIDE SEQUENCE [LARGE SCALE GENOMIC DNA]</scope>
    <source>
        <strain evidence="2">DSM 44399</strain>
    </source>
</reference>
<name>A0ABU2JH05_9ACTN</name>
<comment type="caution">
    <text evidence="1">The sequence shown here is derived from an EMBL/GenBank/DDBJ whole genome shotgun (WGS) entry which is preliminary data.</text>
</comment>
<dbReference type="RefSeq" id="WP_311425399.1">
    <property type="nucleotide sequence ID" value="NZ_JAVREH010000081.1"/>
</dbReference>
<dbReference type="Proteomes" id="UP001183176">
    <property type="component" value="Unassembled WGS sequence"/>
</dbReference>
<sequence>MRARREAALLETDPNGFYQAARTEFDSSTDFADRARARVVALQAGDGGTLQL</sequence>
<keyword evidence="2" id="KW-1185">Reference proteome</keyword>
<accession>A0ABU2JH05</accession>
<evidence type="ECO:0000313" key="1">
    <source>
        <dbReference type="EMBL" id="MDT0264258.1"/>
    </source>
</evidence>
<gene>
    <name evidence="1" type="ORF">RM423_23095</name>
</gene>
<evidence type="ECO:0000313" key="2">
    <source>
        <dbReference type="Proteomes" id="UP001183176"/>
    </source>
</evidence>
<protein>
    <submittedName>
        <fullName evidence="1">Uncharacterized protein</fullName>
    </submittedName>
</protein>
<proteinExistence type="predicted"/>